<reference evidence="1 2" key="1">
    <citation type="submission" date="2019-09" db="EMBL/GenBank/DDBJ databases">
        <title>Prevotella A2879 sp. nov., isolated from an abscess of a patient.</title>
        <authorList>
            <person name="Buhl M."/>
            <person name="Oberhettinger P."/>
        </authorList>
    </citation>
    <scope>NUCLEOTIDE SEQUENCE [LARGE SCALE GENOMIC DNA]</scope>
    <source>
        <strain evidence="1 2">A2879</strain>
    </source>
</reference>
<sequence>MMIRKNMKWGLLVAIFTFSACNNTEEIENGGTNSKSKVIIEITESNYEDISTHTRAHVNETNLENLPELTQISDCSVATDVESDTAKDERAATRAITTPTHYKVRVYQGSTKVGELSGVLAGNSFTPDAGTSNQLDLKRNTTYTFVCFNDDVDSNGDNLEVVLAKAATARIGRSTFTTSGDGSTAMIKIVAKHAGARVRTKIMAYKHIVKPFKATFSSNTPDIPTKVSFNPLTNSYTTLSSAAFAPEENNSPLSTETKFSGSGYGGFPGFTSCGPWHYVLPGTNVNHFQMDITEGQVYWKNIAGNIPKLTISDYIVAANGTYSARVPMKPVYTYLFSDGTTGSLAANPNKHAVAVVVDADQRLAAAIEEAGNGAKYVWQAAKYGYNHTAAKIVADNWMPYLDYTFTNGESGYDNTWDASTSSSIVEGNKVRGENPDFPAFYAAAHFTPSVGVTGSLVGKKWFLPSELDYFYAVVTLGFTEKAELKGLYKAYSMYGLLFERAFKEAGGKPFLNDEDTMHFWTSTAFNGGGQVEFQGIATIFGSQYPNYEYKVRAFIKY</sequence>
<keyword evidence="2" id="KW-1185">Reference proteome</keyword>
<accession>A0A7C9HGZ0</accession>
<protein>
    <submittedName>
        <fullName evidence="1">Uncharacterized protein</fullName>
    </submittedName>
</protein>
<proteinExistence type="predicted"/>
<dbReference type="RefSeq" id="WP_155716509.1">
    <property type="nucleotide sequence ID" value="NZ_VVIQ01000012.1"/>
</dbReference>
<dbReference type="EMBL" id="VVIQ01000012">
    <property type="protein sequence ID" value="MUL28644.1"/>
    <property type="molecule type" value="Genomic_DNA"/>
</dbReference>
<dbReference type="Proteomes" id="UP000482295">
    <property type="component" value="Unassembled WGS sequence"/>
</dbReference>
<organism evidence="1 2">
    <name type="scientific">Prevotella vespertina</name>
    <dbReference type="NCBI Taxonomy" id="2608404"/>
    <lineage>
        <taxon>Bacteria</taxon>
        <taxon>Pseudomonadati</taxon>
        <taxon>Bacteroidota</taxon>
        <taxon>Bacteroidia</taxon>
        <taxon>Bacteroidales</taxon>
        <taxon>Prevotellaceae</taxon>
        <taxon>Prevotella</taxon>
    </lineage>
</organism>
<dbReference type="AlphaFoldDB" id="A0A7C9HGZ0"/>
<comment type="caution">
    <text evidence="1">The sequence shown here is derived from an EMBL/GenBank/DDBJ whole genome shotgun (WGS) entry which is preliminary data.</text>
</comment>
<evidence type="ECO:0000313" key="2">
    <source>
        <dbReference type="Proteomes" id="UP000482295"/>
    </source>
</evidence>
<dbReference type="PROSITE" id="PS51257">
    <property type="entry name" value="PROKAR_LIPOPROTEIN"/>
    <property type="match status" value="1"/>
</dbReference>
<name>A0A7C9HGZ0_9BACT</name>
<gene>
    <name evidence="1" type="ORF">F0475_10120</name>
</gene>
<evidence type="ECO:0000313" key="1">
    <source>
        <dbReference type="EMBL" id="MUL28644.1"/>
    </source>
</evidence>